<protein>
    <submittedName>
        <fullName evidence="2">Uncharacterized protein</fullName>
    </submittedName>
</protein>
<sequence>SHAAPLDSTENPLHSLALAAPFTPAVVGLEFNIPDNDVVGRGRAEENRSASFSKGHGTDLTVVAS</sequence>
<comment type="caution">
    <text evidence="2">The sequence shown here is derived from an EMBL/GenBank/DDBJ whole genome shotgun (WGS) entry which is preliminary data.</text>
</comment>
<reference evidence="2 3" key="1">
    <citation type="submission" date="2019-08" db="EMBL/GenBank/DDBJ databases">
        <title>A chromosome-level genome assembly, high-density linkage maps, and genome scans reveal the genomic architecture of hybrid incompatibilities underlying speciation via character displacement in darters (Percidae: Etheostominae).</title>
        <authorList>
            <person name="Moran R.L."/>
            <person name="Catchen J.M."/>
            <person name="Fuller R.C."/>
        </authorList>
    </citation>
    <scope>NUCLEOTIDE SEQUENCE [LARGE SCALE GENOMIC DNA]</scope>
    <source>
        <strain evidence="2">EspeVRDwgs_2016</strain>
        <tissue evidence="2">Muscle</tissue>
    </source>
</reference>
<name>A0A5J5CTT4_9PERO</name>
<evidence type="ECO:0000313" key="3">
    <source>
        <dbReference type="Proteomes" id="UP000327493"/>
    </source>
</evidence>
<proteinExistence type="predicted"/>
<evidence type="ECO:0000313" key="2">
    <source>
        <dbReference type="EMBL" id="KAA8583910.1"/>
    </source>
</evidence>
<evidence type="ECO:0000256" key="1">
    <source>
        <dbReference type="SAM" id="MobiDB-lite"/>
    </source>
</evidence>
<dbReference type="Proteomes" id="UP000327493">
    <property type="component" value="Chromosome 17"/>
</dbReference>
<feature type="region of interest" description="Disordered" evidence="1">
    <location>
        <begin position="44"/>
        <end position="65"/>
    </location>
</feature>
<dbReference type="AlphaFoldDB" id="A0A5J5CTT4"/>
<gene>
    <name evidence="2" type="ORF">FQN60_015118</name>
</gene>
<dbReference type="EMBL" id="VOFY01000017">
    <property type="protein sequence ID" value="KAA8583910.1"/>
    <property type="molecule type" value="Genomic_DNA"/>
</dbReference>
<keyword evidence="3" id="KW-1185">Reference proteome</keyword>
<feature type="non-terminal residue" evidence="2">
    <location>
        <position position="1"/>
    </location>
</feature>
<organism evidence="2 3">
    <name type="scientific">Etheostoma spectabile</name>
    <name type="common">orangethroat darter</name>
    <dbReference type="NCBI Taxonomy" id="54343"/>
    <lineage>
        <taxon>Eukaryota</taxon>
        <taxon>Metazoa</taxon>
        <taxon>Chordata</taxon>
        <taxon>Craniata</taxon>
        <taxon>Vertebrata</taxon>
        <taxon>Euteleostomi</taxon>
        <taxon>Actinopterygii</taxon>
        <taxon>Neopterygii</taxon>
        <taxon>Teleostei</taxon>
        <taxon>Neoteleostei</taxon>
        <taxon>Acanthomorphata</taxon>
        <taxon>Eupercaria</taxon>
        <taxon>Perciformes</taxon>
        <taxon>Percoidei</taxon>
        <taxon>Percidae</taxon>
        <taxon>Etheostomatinae</taxon>
        <taxon>Etheostoma</taxon>
    </lineage>
</organism>
<accession>A0A5J5CTT4</accession>